<evidence type="ECO:0000256" key="2">
    <source>
        <dbReference type="ARBA" id="ARBA00022801"/>
    </source>
</evidence>
<name>A0A369BCV9_9FIRM</name>
<sequence length="409" mass="46637">MKKVELLAPAGNLEKLKMAIAYGADAVYVGGEEYGLRASAGNFAGEDMKKGIEFAHARGKKVYLTMNIIPHNTDLEGMGEYAEAVSAMGIDAIILSDPGVYSIVKEAVPEMEIHLSTQANNTNWRSARFWHEHGVKRIVVARELSLKEIREIREKVDDSLELELFVHGAMCISYSGRCLLSSYMTGRDSNRGLCAHPCRWKYHLVEEKRPGEYMPVVENERGTFIYNSKDLCMIEHIPEMISSGACSFKIEGRMKSSYYVATVVKAYRQAIDRYYENPEGYSFDRFWAEEISKASHREYSTGFYFGRPMEGGQIYHTSSYIREYDFVGLVKAYDSNTGIATVEQRNRMQSGEEIEVETPEGRYFNHIIAGMKNEDNEDIDSAPHPQMTVYMPIDREIPEYTILRRKSKQ</sequence>
<evidence type="ECO:0000256" key="3">
    <source>
        <dbReference type="ARBA" id="ARBA00038374"/>
    </source>
</evidence>
<comment type="similarity">
    <text evidence="3">Belongs to the peptidase U32 family.</text>
</comment>
<dbReference type="OrthoDB" id="9807498at2"/>
<feature type="domain" description="Peptidase family U32 C-terminal" evidence="4">
    <location>
        <begin position="322"/>
        <end position="404"/>
    </location>
</feature>
<evidence type="ECO:0000259" key="4">
    <source>
        <dbReference type="Pfam" id="PF16325"/>
    </source>
</evidence>
<accession>A0A369BCV9</accession>
<dbReference type="InterPro" id="IPR051454">
    <property type="entry name" value="RNA/ubiquinone_mod_enzymes"/>
</dbReference>
<dbReference type="Pfam" id="PF16325">
    <property type="entry name" value="Peptidase_U32_C"/>
    <property type="match status" value="1"/>
</dbReference>
<dbReference type="GO" id="GO:0008233">
    <property type="term" value="F:peptidase activity"/>
    <property type="evidence" value="ECO:0007669"/>
    <property type="project" value="UniProtKB-KW"/>
</dbReference>
<comment type="caution">
    <text evidence="5">The sequence shown here is derived from an EMBL/GenBank/DDBJ whole genome shotgun (WGS) entry which is preliminary data.</text>
</comment>
<dbReference type="InterPro" id="IPR032525">
    <property type="entry name" value="Peptidase_U32_C"/>
</dbReference>
<dbReference type="InterPro" id="IPR001539">
    <property type="entry name" value="Peptidase_U32"/>
</dbReference>
<dbReference type="RefSeq" id="WP_114296457.1">
    <property type="nucleotide sequence ID" value="NZ_QPJT01000003.1"/>
</dbReference>
<keyword evidence="1 5" id="KW-0645">Protease</keyword>
<keyword evidence="6" id="KW-1185">Reference proteome</keyword>
<dbReference type="Proteomes" id="UP000253034">
    <property type="component" value="Unassembled WGS sequence"/>
</dbReference>
<dbReference type="GO" id="GO:0006508">
    <property type="term" value="P:proteolysis"/>
    <property type="evidence" value="ECO:0007669"/>
    <property type="project" value="UniProtKB-KW"/>
</dbReference>
<dbReference type="PANTHER" id="PTHR30217">
    <property type="entry name" value="PEPTIDASE U32 FAMILY"/>
    <property type="match status" value="1"/>
</dbReference>
<protein>
    <submittedName>
        <fullName evidence="5">Putative protease</fullName>
    </submittedName>
</protein>
<dbReference type="AlphaFoldDB" id="A0A369BCV9"/>
<gene>
    <name evidence="5" type="ORF">DFR58_103137</name>
</gene>
<proteinExistence type="inferred from homology"/>
<evidence type="ECO:0000313" key="5">
    <source>
        <dbReference type="EMBL" id="RCX19392.1"/>
    </source>
</evidence>
<dbReference type="Gene3D" id="2.40.30.10">
    <property type="entry name" value="Translation factors"/>
    <property type="match status" value="1"/>
</dbReference>
<dbReference type="PANTHER" id="PTHR30217:SF6">
    <property type="entry name" value="TRNA HYDROXYLATION PROTEIN P"/>
    <property type="match status" value="1"/>
</dbReference>
<dbReference type="Pfam" id="PF01136">
    <property type="entry name" value="Peptidase_U32"/>
    <property type="match status" value="1"/>
</dbReference>
<evidence type="ECO:0000313" key="6">
    <source>
        <dbReference type="Proteomes" id="UP000253034"/>
    </source>
</evidence>
<keyword evidence="2" id="KW-0378">Hydrolase</keyword>
<reference evidence="5 6" key="1">
    <citation type="submission" date="2018-07" db="EMBL/GenBank/DDBJ databases">
        <title>Genomic Encyclopedia of Type Strains, Phase IV (KMG-IV): sequencing the most valuable type-strain genomes for metagenomic binning, comparative biology and taxonomic classification.</title>
        <authorList>
            <person name="Goeker M."/>
        </authorList>
    </citation>
    <scope>NUCLEOTIDE SEQUENCE [LARGE SCALE GENOMIC DNA]</scope>
    <source>
        <strain evidence="5 6">DSM 27016</strain>
    </source>
</reference>
<dbReference type="PROSITE" id="PS01276">
    <property type="entry name" value="PEPTIDASE_U32"/>
    <property type="match status" value="1"/>
</dbReference>
<dbReference type="EMBL" id="QPJT01000003">
    <property type="protein sequence ID" value="RCX19392.1"/>
    <property type="molecule type" value="Genomic_DNA"/>
</dbReference>
<organism evidence="5 6">
    <name type="scientific">Anaerobacterium chartisolvens</name>
    <dbReference type="NCBI Taxonomy" id="1297424"/>
    <lineage>
        <taxon>Bacteria</taxon>
        <taxon>Bacillati</taxon>
        <taxon>Bacillota</taxon>
        <taxon>Clostridia</taxon>
        <taxon>Eubacteriales</taxon>
        <taxon>Oscillospiraceae</taxon>
        <taxon>Anaerobacterium</taxon>
    </lineage>
</organism>
<evidence type="ECO:0000256" key="1">
    <source>
        <dbReference type="ARBA" id="ARBA00022670"/>
    </source>
</evidence>